<name>A0A0R1M1Q9_9LACO</name>
<dbReference type="PATRIC" id="fig|1293597.4.peg.700"/>
<reference evidence="2 3" key="1">
    <citation type="journal article" date="2015" name="Genome Announc.">
        <title>Expanding the biotechnology potential of lactobacilli through comparative genomics of 213 strains and associated genera.</title>
        <authorList>
            <person name="Sun Z."/>
            <person name="Harris H.M."/>
            <person name="McCann A."/>
            <person name="Guo C."/>
            <person name="Argimon S."/>
            <person name="Zhang W."/>
            <person name="Yang X."/>
            <person name="Jeffery I.B."/>
            <person name="Cooney J.C."/>
            <person name="Kagawa T.F."/>
            <person name="Liu W."/>
            <person name="Song Y."/>
            <person name="Salvetti E."/>
            <person name="Wrobel A."/>
            <person name="Rasinkangas P."/>
            <person name="Parkhill J."/>
            <person name="Rea M.C."/>
            <person name="O'Sullivan O."/>
            <person name="Ritari J."/>
            <person name="Douillard F.P."/>
            <person name="Paul Ross R."/>
            <person name="Yang R."/>
            <person name="Briner A.E."/>
            <person name="Felis G.E."/>
            <person name="de Vos W.M."/>
            <person name="Barrangou R."/>
            <person name="Klaenhammer T.R."/>
            <person name="Caufield P.W."/>
            <person name="Cui Y."/>
            <person name="Zhang H."/>
            <person name="O'Toole P.W."/>
        </authorList>
    </citation>
    <scope>NUCLEOTIDE SEQUENCE [LARGE SCALE GENOMIC DNA]</scope>
    <source>
        <strain evidence="2 3">DSM 19284</strain>
    </source>
</reference>
<evidence type="ECO:0000313" key="2">
    <source>
        <dbReference type="EMBL" id="KRL01911.1"/>
    </source>
</evidence>
<keyword evidence="3" id="KW-1185">Reference proteome</keyword>
<feature type="signal peptide" evidence="1">
    <location>
        <begin position="1"/>
        <end position="24"/>
    </location>
</feature>
<keyword evidence="1" id="KW-0732">Signal</keyword>
<protein>
    <submittedName>
        <fullName evidence="2">Uncharacterized protein</fullName>
    </submittedName>
</protein>
<sequence length="607" mass="68080">MRRFAVALVTTAALLGGLTSQAQASSEKDYSQTTKTDLTTKIIGNNTYSVYSSMKLVKVQKKVKTKQKVKEKYTVQTKVPYTKKVAYRVKGKKKYKTVTKYKTVKKTKYRWVTKTVAKKKWKFGKKLAASTDFKYSHVQAKAYKLRNKTRYYYIYVDGRGVGYVNEKAFARSSAKVVSSISLVNNSADSVGFNAQDAINYVTDSHGSLVDNDSVAISCKSTKLKISDSGYVSSKKAGTAVLTYKYGKAKATAKLTVRSDAKEGINSANLAGQDTDLADNLETWSASDGRIASSSLDLVKSSNKYWATNSAGTEKAANMETFFYHPANLSVAGSPNQEGRVSSAVQGIDIYGHDMVSTNLDSGYANNLEARGHMVYYNLKGLTKYNWQLIPSTKLSFATWLSYIKNVKVSPYMKLGHGQAVGSTKKYAYVVANWNRSNNWANSQELLRVNKSTMQVDKIWTFKVWNGSFKYPRIFLNADVIDDKTIIGLFHNASKKRYEFWKISRSGDKFTAKEVAATNSNLISNSSEVQGFVWNSVLDNYYIGFNDYIFKIKAGLNDDASDAGKLLNYYHFSTHHRETEGLASYKDKLYLNLNHPTETLKFNYQYVN</sequence>
<dbReference type="STRING" id="1293597.FC20_GL000629"/>
<organism evidence="2 3">
    <name type="scientific">Lactobacillus equicursoris DSM 19284 = JCM 14600 = CIP 110162</name>
    <dbReference type="NCBI Taxonomy" id="1293597"/>
    <lineage>
        <taxon>Bacteria</taxon>
        <taxon>Bacillati</taxon>
        <taxon>Bacillota</taxon>
        <taxon>Bacilli</taxon>
        <taxon>Lactobacillales</taxon>
        <taxon>Lactobacillaceae</taxon>
        <taxon>Lactobacillus</taxon>
    </lineage>
</organism>
<dbReference type="AlphaFoldDB" id="A0A0R1M1Q9"/>
<accession>A0A0R1M1Q9</accession>
<evidence type="ECO:0000313" key="3">
    <source>
        <dbReference type="Proteomes" id="UP000051074"/>
    </source>
</evidence>
<proteinExistence type="predicted"/>
<gene>
    <name evidence="2" type="ORF">FC20_GL000629</name>
</gene>
<dbReference type="RefSeq" id="WP_054667901.1">
    <property type="nucleotide sequence ID" value="NZ_AZDU01000020.1"/>
</dbReference>
<dbReference type="Proteomes" id="UP000051074">
    <property type="component" value="Unassembled WGS sequence"/>
</dbReference>
<dbReference type="EMBL" id="AZDU01000020">
    <property type="protein sequence ID" value="KRL01911.1"/>
    <property type="molecule type" value="Genomic_DNA"/>
</dbReference>
<feature type="chain" id="PRO_5006407727" evidence="1">
    <location>
        <begin position="25"/>
        <end position="607"/>
    </location>
</feature>
<comment type="caution">
    <text evidence="2">The sequence shown here is derived from an EMBL/GenBank/DDBJ whole genome shotgun (WGS) entry which is preliminary data.</text>
</comment>
<evidence type="ECO:0000256" key="1">
    <source>
        <dbReference type="SAM" id="SignalP"/>
    </source>
</evidence>